<dbReference type="SUPFAM" id="SSF48208">
    <property type="entry name" value="Six-hairpin glycosidases"/>
    <property type="match status" value="1"/>
</dbReference>
<dbReference type="PROSITE" id="PS00592">
    <property type="entry name" value="GH9_2"/>
    <property type="match status" value="1"/>
</dbReference>
<evidence type="ECO:0000256" key="7">
    <source>
        <dbReference type="PROSITE-ProRule" id="PRU10060"/>
    </source>
</evidence>
<dbReference type="AlphaFoldDB" id="A0A271IXN0"/>
<dbReference type="EC" id="3.2.1.4" evidence="8"/>
<evidence type="ECO:0000256" key="1">
    <source>
        <dbReference type="ARBA" id="ARBA00007072"/>
    </source>
</evidence>
<evidence type="ECO:0000313" key="11">
    <source>
        <dbReference type="EMBL" id="PAP76006.1"/>
    </source>
</evidence>
<evidence type="ECO:0000256" key="5">
    <source>
        <dbReference type="ARBA" id="ARBA00023326"/>
    </source>
</evidence>
<dbReference type="Gene3D" id="1.50.10.10">
    <property type="match status" value="1"/>
</dbReference>
<dbReference type="InterPro" id="IPR018221">
    <property type="entry name" value="Glyco_hydro_9_His_AS"/>
</dbReference>
<feature type="chain" id="PRO_5011810277" description="Endoglucanase" evidence="8">
    <location>
        <begin position="17"/>
        <end position="673"/>
    </location>
</feature>
<name>A0A271IXN0_9BACT</name>
<dbReference type="InterPro" id="IPR008928">
    <property type="entry name" value="6-hairpin_glycosidase_sf"/>
</dbReference>
<feature type="signal peptide" evidence="8">
    <location>
        <begin position="1"/>
        <end position="16"/>
    </location>
</feature>
<dbReference type="Gene3D" id="2.60.40.10">
    <property type="entry name" value="Immunoglobulins"/>
    <property type="match status" value="1"/>
</dbReference>
<evidence type="ECO:0000259" key="10">
    <source>
        <dbReference type="Pfam" id="PF02927"/>
    </source>
</evidence>
<evidence type="ECO:0000256" key="2">
    <source>
        <dbReference type="ARBA" id="ARBA00022801"/>
    </source>
</evidence>
<dbReference type="GO" id="GO:0008810">
    <property type="term" value="F:cellulase activity"/>
    <property type="evidence" value="ECO:0007669"/>
    <property type="project" value="UniProtKB-EC"/>
</dbReference>
<evidence type="ECO:0000256" key="4">
    <source>
        <dbReference type="ARBA" id="ARBA00023295"/>
    </source>
</evidence>
<dbReference type="InterPro" id="IPR004197">
    <property type="entry name" value="Cellulase_Ig-like"/>
</dbReference>
<dbReference type="InterPro" id="IPR033126">
    <property type="entry name" value="Glyco_hydro_9_Asp/Glu_AS"/>
</dbReference>
<feature type="active site" evidence="6">
    <location>
        <position position="495"/>
    </location>
</feature>
<dbReference type="PROSITE" id="PS00698">
    <property type="entry name" value="GH9_3"/>
    <property type="match status" value="1"/>
</dbReference>
<evidence type="ECO:0000259" key="9">
    <source>
        <dbReference type="Pfam" id="PF00759"/>
    </source>
</evidence>
<keyword evidence="8" id="KW-0136">Cellulose degradation</keyword>
<feature type="active site" evidence="7">
    <location>
        <position position="552"/>
    </location>
</feature>
<reference evidence="11 12" key="1">
    <citation type="submission" date="2016-11" db="EMBL/GenBank/DDBJ databases">
        <title>Study of marine rhodopsin-containing bacteria.</title>
        <authorList>
            <person name="Yoshizawa S."/>
            <person name="Kumagai Y."/>
            <person name="Kogure K."/>
        </authorList>
    </citation>
    <scope>NUCLEOTIDE SEQUENCE [LARGE SCALE GENOMIC DNA]</scope>
    <source>
        <strain evidence="11 12">SAORIC-28</strain>
    </source>
</reference>
<dbReference type="RefSeq" id="WP_095509649.1">
    <property type="nucleotide sequence ID" value="NZ_MQWD01000001.1"/>
</dbReference>
<dbReference type="Proteomes" id="UP000216339">
    <property type="component" value="Unassembled WGS sequence"/>
</dbReference>
<accession>A0A271IXN0</accession>
<keyword evidence="4 6" id="KW-0326">Glycosidase</keyword>
<dbReference type="InterPro" id="IPR013783">
    <property type="entry name" value="Ig-like_fold"/>
</dbReference>
<dbReference type="Pfam" id="PF00759">
    <property type="entry name" value="Glyco_hydro_9"/>
    <property type="match status" value="1"/>
</dbReference>
<dbReference type="InterPro" id="IPR012341">
    <property type="entry name" value="6hp_glycosidase-like_sf"/>
</dbReference>
<evidence type="ECO:0000256" key="8">
    <source>
        <dbReference type="RuleBase" id="RU361166"/>
    </source>
</evidence>
<dbReference type="GO" id="GO:0030245">
    <property type="term" value="P:cellulose catabolic process"/>
    <property type="evidence" value="ECO:0007669"/>
    <property type="project" value="UniProtKB-KW"/>
</dbReference>
<dbReference type="PANTHER" id="PTHR22298">
    <property type="entry name" value="ENDO-1,4-BETA-GLUCANASE"/>
    <property type="match status" value="1"/>
</dbReference>
<keyword evidence="12" id="KW-1185">Reference proteome</keyword>
<keyword evidence="2 6" id="KW-0378">Hydrolase</keyword>
<dbReference type="EMBL" id="MQWD01000001">
    <property type="protein sequence ID" value="PAP76006.1"/>
    <property type="molecule type" value="Genomic_DNA"/>
</dbReference>
<comment type="caution">
    <text evidence="11">The sequence shown here is derived from an EMBL/GenBank/DDBJ whole genome shotgun (WGS) entry which is preliminary data.</text>
</comment>
<organism evidence="11 12">
    <name type="scientific">Rubrivirga marina</name>
    <dbReference type="NCBI Taxonomy" id="1196024"/>
    <lineage>
        <taxon>Bacteria</taxon>
        <taxon>Pseudomonadati</taxon>
        <taxon>Rhodothermota</taxon>
        <taxon>Rhodothermia</taxon>
        <taxon>Rhodothermales</taxon>
        <taxon>Rubricoccaceae</taxon>
        <taxon>Rubrivirga</taxon>
    </lineage>
</organism>
<feature type="domain" description="Glycoside hydrolase family 9" evidence="9">
    <location>
        <begin position="111"/>
        <end position="564"/>
    </location>
</feature>
<dbReference type="InterPro" id="IPR014756">
    <property type="entry name" value="Ig_E-set"/>
</dbReference>
<evidence type="ECO:0000256" key="3">
    <source>
        <dbReference type="ARBA" id="ARBA00023277"/>
    </source>
</evidence>
<gene>
    <name evidence="11" type="ORF">BSZ37_05900</name>
</gene>
<keyword evidence="8" id="KW-0732">Signal</keyword>
<keyword evidence="5 6" id="KW-0624">Polysaccharide degradation</keyword>
<comment type="similarity">
    <text evidence="1 6 8">Belongs to the glycosyl hydrolase 9 (cellulase E) family.</text>
</comment>
<dbReference type="CDD" id="cd02850">
    <property type="entry name" value="E_set_Cellulase_N"/>
    <property type="match status" value="1"/>
</dbReference>
<dbReference type="SUPFAM" id="SSF81296">
    <property type="entry name" value="E set domains"/>
    <property type="match status" value="1"/>
</dbReference>
<dbReference type="InterPro" id="IPR001701">
    <property type="entry name" value="Glyco_hydro_9"/>
</dbReference>
<evidence type="ECO:0000256" key="6">
    <source>
        <dbReference type="PROSITE-ProRule" id="PRU10059"/>
    </source>
</evidence>
<dbReference type="Pfam" id="PF02927">
    <property type="entry name" value="CelD_N"/>
    <property type="match status" value="1"/>
</dbReference>
<keyword evidence="3 6" id="KW-0119">Carbohydrate metabolism</keyword>
<evidence type="ECO:0000313" key="12">
    <source>
        <dbReference type="Proteomes" id="UP000216339"/>
    </source>
</evidence>
<feature type="active site" evidence="7">
    <location>
        <position position="543"/>
    </location>
</feature>
<feature type="domain" description="Cellulase Ig-like" evidence="10">
    <location>
        <begin position="17"/>
        <end position="97"/>
    </location>
</feature>
<comment type="catalytic activity">
    <reaction evidence="8">
        <text>Endohydrolysis of (1-&gt;4)-beta-D-glucosidic linkages in cellulose, lichenin and cereal beta-D-glucans.</text>
        <dbReference type="EC" id="3.2.1.4"/>
    </reaction>
</comment>
<sequence length="673" mass="71301">MRSLLAVLLVATAAQAQTDAIRLNQIGFYPDGPKTAVVVDAEAETFTVRPAGGGEAVYSGAFGAAETWGPSGETVRLAEFSDLAAPGEYVVEVDGVGTSYPFAVSGHVHQEVARGALKAYYYMRASEPLEAAYAGRWARPAGHPDDRVLVHNSAATAGRPAGTVISAPGGWYDAGDYNKYVVNSGISVGTLLLLMEQYPAYAAALDTGIPESGDGVPDLLDETLVNVRWMLAMQDEDGGVYHKLTTANFEGEVMPHRATATRYVVQKGTAATLDFAATMAQASRVVSGYDDAFPGLADSLRTAAEAAWVWARANPTVAYNQGALSDPAISTGAYGDGTFSDEFDWAAWELFLTTGDAAYLAARPIPTRPSIGTPWWGGVREMGYYSLLTHREDIGDEVDVDALRDALLRQADAFLADREGSAYDVVMGGQTSQFNWGSNSNAGNQGVALVLAYQLTGDRRYLDAAISNLDYLLGRNATGFSFLTGFGDKTPMHIHHRPSQADGIADPVPGLLAGGPHAGGQDVGPNSWQCDDYRTTPAASYVDDWCSYATNEITINWNAPLVYLASAIEAELSETGLPSAAEGEPRGALPVEGYPNPFRAEATIRFELASASDVTVRVFDVLGREVGRPLDGAPRGAGVHRVPFDARALGGGLYLYRVETAGAAAGGTLTHVR</sequence>
<dbReference type="OrthoDB" id="9808897at2"/>
<protein>
    <recommendedName>
        <fullName evidence="8">Endoglucanase</fullName>
        <ecNumber evidence="8">3.2.1.4</ecNumber>
    </recommendedName>
</protein>
<proteinExistence type="inferred from homology"/>